<reference evidence="4" key="1">
    <citation type="journal article" date="2019" name="Int. J. Syst. Evol. Microbiol.">
        <title>The Global Catalogue of Microorganisms (GCM) 10K type strain sequencing project: providing services to taxonomists for standard genome sequencing and annotation.</title>
        <authorList>
            <consortium name="The Broad Institute Genomics Platform"/>
            <consortium name="The Broad Institute Genome Sequencing Center for Infectious Disease"/>
            <person name="Wu L."/>
            <person name="Ma J."/>
        </authorList>
    </citation>
    <scope>NUCLEOTIDE SEQUENCE [LARGE SCALE GENOMIC DNA]</scope>
    <source>
        <strain evidence="4">JCM 9371</strain>
    </source>
</reference>
<evidence type="ECO:0000259" key="2">
    <source>
        <dbReference type="Pfam" id="PF13407"/>
    </source>
</evidence>
<protein>
    <submittedName>
        <fullName evidence="3">Sugar ABC transporter substrate-binding protein</fullName>
    </submittedName>
</protein>
<gene>
    <name evidence="3" type="ORF">ACFQZM_48440</name>
</gene>
<accession>A0ABW2Y402</accession>
<dbReference type="RefSeq" id="WP_207399542.1">
    <property type="nucleotide sequence ID" value="NZ_CAACUY010000013.1"/>
</dbReference>
<dbReference type="Proteomes" id="UP001597063">
    <property type="component" value="Unassembled WGS sequence"/>
</dbReference>
<name>A0ABW2Y402_9ACTN</name>
<proteinExistence type="predicted"/>
<evidence type="ECO:0000256" key="1">
    <source>
        <dbReference type="SAM" id="SignalP"/>
    </source>
</evidence>
<dbReference type="Gene3D" id="3.40.50.2300">
    <property type="match status" value="2"/>
</dbReference>
<dbReference type="InterPro" id="IPR028082">
    <property type="entry name" value="Peripla_BP_I"/>
</dbReference>
<feature type="domain" description="Periplasmic binding protein" evidence="2">
    <location>
        <begin position="91"/>
        <end position="346"/>
    </location>
</feature>
<dbReference type="InterPro" id="IPR025997">
    <property type="entry name" value="SBP_2_dom"/>
</dbReference>
<evidence type="ECO:0000313" key="4">
    <source>
        <dbReference type="Proteomes" id="UP001597063"/>
    </source>
</evidence>
<feature type="signal peptide" evidence="1">
    <location>
        <begin position="1"/>
        <end position="27"/>
    </location>
</feature>
<dbReference type="Pfam" id="PF13407">
    <property type="entry name" value="Peripla_BP_4"/>
    <property type="match status" value="1"/>
</dbReference>
<dbReference type="EMBL" id="JBHTGP010000041">
    <property type="protein sequence ID" value="MFD0692389.1"/>
    <property type="molecule type" value="Genomic_DNA"/>
</dbReference>
<feature type="chain" id="PRO_5045575426" evidence="1">
    <location>
        <begin position="28"/>
        <end position="389"/>
    </location>
</feature>
<evidence type="ECO:0000313" key="3">
    <source>
        <dbReference type="EMBL" id="MFD0692389.1"/>
    </source>
</evidence>
<comment type="caution">
    <text evidence="3">The sequence shown here is derived from an EMBL/GenBank/DDBJ whole genome shotgun (WGS) entry which is preliminary data.</text>
</comment>
<keyword evidence="4" id="KW-1185">Reference proteome</keyword>
<keyword evidence="1" id="KW-0732">Signal</keyword>
<organism evidence="3 4">
    <name type="scientific">Actinomadura fibrosa</name>
    <dbReference type="NCBI Taxonomy" id="111802"/>
    <lineage>
        <taxon>Bacteria</taxon>
        <taxon>Bacillati</taxon>
        <taxon>Actinomycetota</taxon>
        <taxon>Actinomycetes</taxon>
        <taxon>Streptosporangiales</taxon>
        <taxon>Thermomonosporaceae</taxon>
        <taxon>Actinomadura</taxon>
    </lineage>
</organism>
<dbReference type="SUPFAM" id="SSF53822">
    <property type="entry name" value="Periplasmic binding protein-like I"/>
    <property type="match status" value="1"/>
</dbReference>
<sequence>MRTSALTGPAGLAAAGLTALICLTACGATGTVGSSGTTSAAPSSGPAAQALSAAYKGVVGTPPTEPVPVRKGVKAWVMSCGQELPTCSTSSDAVKEAATAIGWSTSICDGKLNPQGWAACIREGTAQHADVIFVIGQDCSSFEGPLREARAAHVTTIGVGSNDCDAQGGERLFGATTQRFEGMTNQQWWNKLGALQADYLIGRTGGSAKVLEVTFADSLWGRWIKEGLTDRLATCTGCSIVGELQLTNADVASNTIGQKFSSALLKATGANAVAVPLDPWFLAGISQGIRSSGRSDRLTVVGGFGQQANLDLIRGGQGEDATIAFDQIWDGWGAVDTALRVLAGQKALPAGIGLQAVDTGHNLPAAGRPFGYMPTVDFRALYQKTWTRT</sequence>